<dbReference type="Gene3D" id="3.10.20.310">
    <property type="entry name" value="membrane protein fhac"/>
    <property type="match status" value="1"/>
</dbReference>
<dbReference type="EMBL" id="FNXE01000040">
    <property type="protein sequence ID" value="SEH96130.1"/>
    <property type="molecule type" value="Genomic_DNA"/>
</dbReference>
<evidence type="ECO:0000256" key="4">
    <source>
        <dbReference type="ARBA" id="ARBA00023136"/>
    </source>
</evidence>
<feature type="domain" description="Bacterial surface antigen (D15)" evidence="6">
    <location>
        <begin position="581"/>
        <end position="753"/>
    </location>
</feature>
<evidence type="ECO:0000259" key="6">
    <source>
        <dbReference type="Pfam" id="PF01103"/>
    </source>
</evidence>
<evidence type="ECO:0000313" key="7">
    <source>
        <dbReference type="EMBL" id="SEH96130.1"/>
    </source>
</evidence>
<keyword evidence="8" id="KW-1185">Reference proteome</keyword>
<sequence length="777" mass="89522">MSKLPQQLNKAFFAVAALFLVSCSNTKFVPQGDYLYTGASVKIMDDSLSKTQRNTLKKELEETLTPKPNATFLGLRPKLYIYNITSEPKKEKGFKYWLKYKVGEKPVYLSDVDIPFNLDLIENTGENRGYFNISASFDTLPKNKKVKIDYNVSPRTQYVINQVTFPVDSSVLAKEINKITNKTLLKANAPFNLDVIKKERERIDVTLKENGFYYFDPNNLIIQVDSTEIKHKVNLNVKAKENTPELARHQFTIDKVYIFSDYNLRNSRRSRSLIRSGNDTILWKDNVYIIDPKEKFRPQIYDRALYFKSGDLYNRTNHNLTLSRLVNLGTFKFVKNQFVLTDSTANKFDVYYFLTPHDFKSLRLETLGKSNSASYVGGEVNLNWRHRNFLKGAELFSATLYTAIDFQIGGSKDANNIYRVGSKVSLTWPRIIAPFRFHSSSAFVPKTKVELGYEYQKRTQLYTLHNFNASFGYLWKENALKEHDLKILEVTYVTPETISDKYKADMNDPNNKSAEAQRRVVEKQLIFGPVYSYVYTNTMLPKKHTFYYKGLLDLSANLTGLISGANAENGKEKTILGVPYSQYLKTEHDFRYYLKLDDKSELATRFIGGVAYPYGNSIHMPFSKQFFVGGSNSIRAFRARTLGPGSYDPRAEENISYFYDQAGDIKLEANIEYRRKLVSFLNLGLFVDAGNVWLFNKEENRPGGVISKDFLSEIAVGAGIGFRFDFSILILRTDLAIPLRIPYYEKGERWSFNEIDFSSKQWRKDNLMLNIAIGYPF</sequence>
<dbReference type="PROSITE" id="PS51257">
    <property type="entry name" value="PROKAR_LIPOPROTEIN"/>
    <property type="match status" value="1"/>
</dbReference>
<evidence type="ECO:0000256" key="2">
    <source>
        <dbReference type="ARBA" id="ARBA00022692"/>
    </source>
</evidence>
<dbReference type="RefSeq" id="WP_091101332.1">
    <property type="nucleotide sequence ID" value="NZ_FNXE01000040.1"/>
</dbReference>
<reference evidence="8" key="1">
    <citation type="submission" date="2016-10" db="EMBL/GenBank/DDBJ databases">
        <authorList>
            <person name="Varghese N."/>
            <person name="Submissions S."/>
        </authorList>
    </citation>
    <scope>NUCLEOTIDE SEQUENCE [LARGE SCALE GENOMIC DNA]</scope>
    <source>
        <strain evidence="8">CGMCC 1.10825</strain>
    </source>
</reference>
<keyword evidence="4" id="KW-0472">Membrane</keyword>
<protein>
    <submittedName>
        <fullName evidence="7">Outer membrane protein assembly factor BamA</fullName>
    </submittedName>
</protein>
<dbReference type="InterPro" id="IPR039910">
    <property type="entry name" value="D15-like"/>
</dbReference>
<keyword evidence="2" id="KW-0812">Transmembrane</keyword>
<dbReference type="STRING" id="1159016.SAMN02927937_02410"/>
<organism evidence="7 8">
    <name type="scientific">Paenimyroides marinum</name>
    <dbReference type="NCBI Taxonomy" id="1159016"/>
    <lineage>
        <taxon>Bacteria</taxon>
        <taxon>Pseudomonadati</taxon>
        <taxon>Bacteroidota</taxon>
        <taxon>Flavobacteriia</taxon>
        <taxon>Flavobacteriales</taxon>
        <taxon>Flavobacteriaceae</taxon>
        <taxon>Paenimyroides</taxon>
    </lineage>
</organism>
<keyword evidence="5" id="KW-0998">Cell outer membrane</keyword>
<evidence type="ECO:0000313" key="8">
    <source>
        <dbReference type="Proteomes" id="UP000199634"/>
    </source>
</evidence>
<proteinExistence type="predicted"/>
<dbReference type="GO" id="GO:0019867">
    <property type="term" value="C:outer membrane"/>
    <property type="evidence" value="ECO:0007669"/>
    <property type="project" value="InterPro"/>
</dbReference>
<dbReference type="AlphaFoldDB" id="A0A1H6MDA5"/>
<dbReference type="Proteomes" id="UP000199634">
    <property type="component" value="Unassembled WGS sequence"/>
</dbReference>
<dbReference type="PANTHER" id="PTHR12815:SF47">
    <property type="entry name" value="TRANSLOCATION AND ASSEMBLY MODULE SUBUNIT TAMA"/>
    <property type="match status" value="1"/>
</dbReference>
<evidence type="ECO:0000256" key="5">
    <source>
        <dbReference type="ARBA" id="ARBA00023237"/>
    </source>
</evidence>
<dbReference type="Gene3D" id="2.40.160.50">
    <property type="entry name" value="membrane protein fhac: a member of the omp85/tpsb transporter family"/>
    <property type="match status" value="1"/>
</dbReference>
<name>A0A1H6MDA5_9FLAO</name>
<gene>
    <name evidence="7" type="ORF">SAMN02927937_02410</name>
</gene>
<dbReference type="Pfam" id="PF01103">
    <property type="entry name" value="Omp85"/>
    <property type="match status" value="1"/>
</dbReference>
<dbReference type="InterPro" id="IPR000184">
    <property type="entry name" value="Bac_surfAg_D15"/>
</dbReference>
<dbReference type="OrthoDB" id="9814535at2"/>
<accession>A0A1H6MDA5</accession>
<evidence type="ECO:0000256" key="1">
    <source>
        <dbReference type="ARBA" id="ARBA00004370"/>
    </source>
</evidence>
<comment type="subcellular location">
    <subcellularLocation>
        <location evidence="1">Membrane</location>
    </subcellularLocation>
</comment>
<keyword evidence="3" id="KW-0732">Signal</keyword>
<evidence type="ECO:0000256" key="3">
    <source>
        <dbReference type="ARBA" id="ARBA00022729"/>
    </source>
</evidence>
<dbReference type="PANTHER" id="PTHR12815">
    <property type="entry name" value="SORTING AND ASSEMBLY MACHINERY SAMM50 PROTEIN FAMILY MEMBER"/>
    <property type="match status" value="1"/>
</dbReference>